<dbReference type="CDD" id="cd11377">
    <property type="entry name" value="Pro-peptidase_S53"/>
    <property type="match status" value="1"/>
</dbReference>
<name>A0A6P2C9E2_9ACTN</name>
<sequence length="249" mass="24901">MSAGRSMPEVKHQRSRTGRLITAVVTLAGALAVTIPAAAMAAPAPSPSSTRLMQVGAAPVLPAGARTLAVLPATAKVSGGVALKLPDSAAVTNFIAAVSNPRSAAYHHYLSRGQFASRFGPSAAAVAAVRRVLESDGLTVSGVSANRLLVSFSGSAAAVEAAFHTGLRQVALRGGGTGVATTSAVRLPASIAPDVTAVIGLNKLVREQSHATTAKTARGGAATLATGPPPPAAVRSPAPTRSRRSRTAR</sequence>
<dbReference type="GO" id="GO:0008240">
    <property type="term" value="F:tripeptidyl-peptidase activity"/>
    <property type="evidence" value="ECO:0007669"/>
    <property type="project" value="TreeGrafter"/>
</dbReference>
<dbReference type="GO" id="GO:0004175">
    <property type="term" value="F:endopeptidase activity"/>
    <property type="evidence" value="ECO:0007669"/>
    <property type="project" value="TreeGrafter"/>
</dbReference>
<evidence type="ECO:0000313" key="4">
    <source>
        <dbReference type="Proteomes" id="UP000460272"/>
    </source>
</evidence>
<evidence type="ECO:0000259" key="2">
    <source>
        <dbReference type="SMART" id="SM00944"/>
    </source>
</evidence>
<reference evidence="3 4" key="1">
    <citation type="submission" date="2018-11" db="EMBL/GenBank/DDBJ databases">
        <title>Trebonia kvetii gen.nov., sp.nov., a novel acidophilic actinobacterium, and proposal of the new actinobacterial family Treboniaceae fam. nov.</title>
        <authorList>
            <person name="Rapoport D."/>
            <person name="Sagova-Mareckova M."/>
            <person name="Sedlacek I."/>
            <person name="Provaznik J."/>
            <person name="Kralova S."/>
            <person name="Pavlinic D."/>
            <person name="Benes V."/>
            <person name="Kopecky J."/>
        </authorList>
    </citation>
    <scope>NUCLEOTIDE SEQUENCE [LARGE SCALE GENOMIC DNA]</scope>
    <source>
        <strain evidence="3 4">15Tr583</strain>
    </source>
</reference>
<dbReference type="OrthoDB" id="3480681at2"/>
<dbReference type="SMART" id="SM00944">
    <property type="entry name" value="Pro-kuma_activ"/>
    <property type="match status" value="1"/>
</dbReference>
<comment type="caution">
    <text evidence="3">The sequence shown here is derived from an EMBL/GenBank/DDBJ whole genome shotgun (WGS) entry which is preliminary data.</text>
</comment>
<dbReference type="PANTHER" id="PTHR14218">
    <property type="entry name" value="PROTEASE S8 TRIPEPTIDYL PEPTIDASE I CLN2"/>
    <property type="match status" value="1"/>
</dbReference>
<dbReference type="InterPro" id="IPR050819">
    <property type="entry name" value="Tripeptidyl-peptidase_I"/>
</dbReference>
<gene>
    <name evidence="3" type="ORF">EAS64_06525</name>
</gene>
<proteinExistence type="predicted"/>
<dbReference type="SUPFAM" id="SSF54897">
    <property type="entry name" value="Protease propeptides/inhibitors"/>
    <property type="match status" value="1"/>
</dbReference>
<feature type="compositionally biased region" description="Low complexity" evidence="1">
    <location>
        <begin position="211"/>
        <end position="226"/>
    </location>
</feature>
<evidence type="ECO:0000313" key="3">
    <source>
        <dbReference type="EMBL" id="TVZ06976.1"/>
    </source>
</evidence>
<organism evidence="3 4">
    <name type="scientific">Trebonia kvetii</name>
    <dbReference type="NCBI Taxonomy" id="2480626"/>
    <lineage>
        <taxon>Bacteria</taxon>
        <taxon>Bacillati</taxon>
        <taxon>Actinomycetota</taxon>
        <taxon>Actinomycetes</taxon>
        <taxon>Streptosporangiales</taxon>
        <taxon>Treboniaceae</taxon>
        <taxon>Trebonia</taxon>
    </lineage>
</organism>
<dbReference type="GO" id="GO:0006508">
    <property type="term" value="P:proteolysis"/>
    <property type="evidence" value="ECO:0007669"/>
    <property type="project" value="TreeGrafter"/>
</dbReference>
<dbReference type="Proteomes" id="UP000460272">
    <property type="component" value="Unassembled WGS sequence"/>
</dbReference>
<accession>A0A6P2C9E2</accession>
<dbReference type="Pfam" id="PF09286">
    <property type="entry name" value="Pro-kuma_activ"/>
    <property type="match status" value="1"/>
</dbReference>
<evidence type="ECO:0000256" key="1">
    <source>
        <dbReference type="SAM" id="MobiDB-lite"/>
    </source>
</evidence>
<feature type="region of interest" description="Disordered" evidence="1">
    <location>
        <begin position="210"/>
        <end position="249"/>
    </location>
</feature>
<dbReference type="PANTHER" id="PTHR14218:SF15">
    <property type="entry name" value="TRIPEPTIDYL-PEPTIDASE 1"/>
    <property type="match status" value="1"/>
</dbReference>
<keyword evidence="4" id="KW-1185">Reference proteome</keyword>
<dbReference type="EMBL" id="RPFW01000001">
    <property type="protein sequence ID" value="TVZ06976.1"/>
    <property type="molecule type" value="Genomic_DNA"/>
</dbReference>
<feature type="domain" description="Peptidase S53 activation" evidence="2">
    <location>
        <begin position="62"/>
        <end position="204"/>
    </location>
</feature>
<dbReference type="AlphaFoldDB" id="A0A6P2C9E2"/>
<protein>
    <recommendedName>
        <fullName evidence="2">Peptidase S53 activation domain-containing protein</fullName>
    </recommendedName>
</protein>
<dbReference type="InterPro" id="IPR015366">
    <property type="entry name" value="S53_propep"/>
</dbReference>